<sequence length="217" mass="25006">MIQHKINTGNAAPVKQNPRRLPVAMQEEADRELSRMLDAGVIEPSMSPWAAPIVLVRKKDGSVRYCIDFRKINSLTKRDSYTLPRTQDCLEALHGSWYSTIDLQSGYWQVPVDPVDREKTAFVTKQGLFQLFQQMVGGISNTKPRIRNDNYNFCRFGVPRQVHIDKGRQFESKLFTGICKRFNIDKTRTSPLHPPSEGMVERLNRTIGKDEKDWDTH</sequence>
<dbReference type="GO" id="GO:0003676">
    <property type="term" value="F:nucleic acid binding"/>
    <property type="evidence" value="ECO:0007669"/>
    <property type="project" value="InterPro"/>
</dbReference>
<dbReference type="PANTHER" id="PTHR37984">
    <property type="entry name" value="PROTEIN CBG26694"/>
    <property type="match status" value="1"/>
</dbReference>
<organism evidence="2 3">
    <name type="scientific">Mytilus edulis</name>
    <name type="common">Blue mussel</name>
    <dbReference type="NCBI Taxonomy" id="6550"/>
    <lineage>
        <taxon>Eukaryota</taxon>
        <taxon>Metazoa</taxon>
        <taxon>Spiralia</taxon>
        <taxon>Lophotrochozoa</taxon>
        <taxon>Mollusca</taxon>
        <taxon>Bivalvia</taxon>
        <taxon>Autobranchia</taxon>
        <taxon>Pteriomorphia</taxon>
        <taxon>Mytilida</taxon>
        <taxon>Mytiloidea</taxon>
        <taxon>Mytilidae</taxon>
        <taxon>Mytilinae</taxon>
        <taxon>Mytilus</taxon>
    </lineage>
</organism>
<dbReference type="GO" id="GO:0015074">
    <property type="term" value="P:DNA integration"/>
    <property type="evidence" value="ECO:0007669"/>
    <property type="project" value="InterPro"/>
</dbReference>
<name>A0A8S3T2Y2_MYTED</name>
<dbReference type="Proteomes" id="UP000683360">
    <property type="component" value="Unassembled WGS sequence"/>
</dbReference>
<comment type="caution">
    <text evidence="2">The sequence shown here is derived from an EMBL/GenBank/DDBJ whole genome shotgun (WGS) entry which is preliminary data.</text>
</comment>
<dbReference type="InterPro" id="IPR012337">
    <property type="entry name" value="RNaseH-like_sf"/>
</dbReference>
<evidence type="ECO:0000313" key="3">
    <source>
        <dbReference type="Proteomes" id="UP000683360"/>
    </source>
</evidence>
<dbReference type="PROSITE" id="PS50994">
    <property type="entry name" value="INTEGRASE"/>
    <property type="match status" value="1"/>
</dbReference>
<dbReference type="InterPro" id="IPR001584">
    <property type="entry name" value="Integrase_cat-core"/>
</dbReference>
<feature type="domain" description="Integrase catalytic" evidence="1">
    <location>
        <begin position="157"/>
        <end position="217"/>
    </location>
</feature>
<dbReference type="AlphaFoldDB" id="A0A8S3T2Y2"/>
<gene>
    <name evidence="2" type="ORF">MEDL_38850</name>
</gene>
<dbReference type="Pfam" id="PF00078">
    <property type="entry name" value="RVT_1"/>
    <property type="match status" value="1"/>
</dbReference>
<proteinExistence type="predicted"/>
<dbReference type="SUPFAM" id="SSF53098">
    <property type="entry name" value="Ribonuclease H-like"/>
    <property type="match status" value="1"/>
</dbReference>
<dbReference type="SUPFAM" id="SSF56672">
    <property type="entry name" value="DNA/RNA polymerases"/>
    <property type="match status" value="1"/>
</dbReference>
<dbReference type="InterPro" id="IPR036397">
    <property type="entry name" value="RNaseH_sf"/>
</dbReference>
<evidence type="ECO:0000313" key="2">
    <source>
        <dbReference type="EMBL" id="CAG2225718.1"/>
    </source>
</evidence>
<dbReference type="InterPro" id="IPR043502">
    <property type="entry name" value="DNA/RNA_pol_sf"/>
</dbReference>
<dbReference type="PANTHER" id="PTHR37984:SF5">
    <property type="entry name" value="PROTEIN NYNRIN-LIKE"/>
    <property type="match status" value="1"/>
</dbReference>
<accession>A0A8S3T2Y2</accession>
<protein>
    <recommendedName>
        <fullName evidence="1">Integrase catalytic domain-containing protein</fullName>
    </recommendedName>
</protein>
<keyword evidence="3" id="KW-1185">Reference proteome</keyword>
<dbReference type="CDD" id="cd01647">
    <property type="entry name" value="RT_LTR"/>
    <property type="match status" value="1"/>
</dbReference>
<dbReference type="InterPro" id="IPR050951">
    <property type="entry name" value="Retrovirus_Pol_polyprotein"/>
</dbReference>
<dbReference type="InterPro" id="IPR000477">
    <property type="entry name" value="RT_dom"/>
</dbReference>
<reference evidence="2" key="1">
    <citation type="submission" date="2021-03" db="EMBL/GenBank/DDBJ databases">
        <authorList>
            <person name="Bekaert M."/>
        </authorList>
    </citation>
    <scope>NUCLEOTIDE SEQUENCE</scope>
</reference>
<dbReference type="FunFam" id="3.10.10.10:FF:000002">
    <property type="entry name" value="Retrovirus-related Pol polyprotein from transposon 17.6-like protein"/>
    <property type="match status" value="1"/>
</dbReference>
<dbReference type="EMBL" id="CAJPWZ010001856">
    <property type="protein sequence ID" value="CAG2225718.1"/>
    <property type="molecule type" value="Genomic_DNA"/>
</dbReference>
<dbReference type="Gene3D" id="3.30.420.10">
    <property type="entry name" value="Ribonuclease H-like superfamily/Ribonuclease H"/>
    <property type="match status" value="1"/>
</dbReference>
<evidence type="ECO:0000259" key="1">
    <source>
        <dbReference type="PROSITE" id="PS50994"/>
    </source>
</evidence>
<dbReference type="OrthoDB" id="6144019at2759"/>
<dbReference type="Gene3D" id="3.10.10.10">
    <property type="entry name" value="HIV Type 1 Reverse Transcriptase, subunit A, domain 1"/>
    <property type="match status" value="1"/>
</dbReference>